<dbReference type="AlphaFoldDB" id="A0A7J7PAU7"/>
<feature type="non-terminal residue" evidence="1">
    <location>
        <position position="1"/>
    </location>
</feature>
<feature type="non-terminal residue" evidence="1">
    <location>
        <position position="90"/>
    </location>
</feature>
<protein>
    <submittedName>
        <fullName evidence="1">Uncharacterized protein</fullName>
    </submittedName>
</protein>
<reference evidence="1 2" key="1">
    <citation type="journal article" date="2020" name="IScience">
        <title>Genome Sequencing of the Endangered Kingdonia uniflora (Circaeasteraceae, Ranunculales) Reveals Potential Mechanisms of Evolutionary Specialization.</title>
        <authorList>
            <person name="Sun Y."/>
            <person name="Deng T."/>
            <person name="Zhang A."/>
            <person name="Moore M.J."/>
            <person name="Landis J.B."/>
            <person name="Lin N."/>
            <person name="Zhang H."/>
            <person name="Zhang X."/>
            <person name="Huang J."/>
            <person name="Zhang X."/>
            <person name="Sun H."/>
            <person name="Wang H."/>
        </authorList>
    </citation>
    <scope>NUCLEOTIDE SEQUENCE [LARGE SCALE GENOMIC DNA]</scope>
    <source>
        <strain evidence="1">TB1705</strain>
        <tissue evidence="1">Leaf</tissue>
    </source>
</reference>
<name>A0A7J7PAU7_9MAGN</name>
<evidence type="ECO:0000313" key="2">
    <source>
        <dbReference type="Proteomes" id="UP000541444"/>
    </source>
</evidence>
<sequence>NINSKLRVTSEDNFSFRGCISKKKTKHNSLQLMHCNVLRSHSTCTCRPCNAHVIPCNCSIPAPLGYKRPISVHTNGSFRWFRPKKGGLSM</sequence>
<dbReference type="EMBL" id="JACGCM010000072">
    <property type="protein sequence ID" value="KAF6176547.1"/>
    <property type="molecule type" value="Genomic_DNA"/>
</dbReference>
<gene>
    <name evidence="1" type="ORF">GIB67_017169</name>
</gene>
<comment type="caution">
    <text evidence="1">The sequence shown here is derived from an EMBL/GenBank/DDBJ whole genome shotgun (WGS) entry which is preliminary data.</text>
</comment>
<proteinExistence type="predicted"/>
<organism evidence="1 2">
    <name type="scientific">Kingdonia uniflora</name>
    <dbReference type="NCBI Taxonomy" id="39325"/>
    <lineage>
        <taxon>Eukaryota</taxon>
        <taxon>Viridiplantae</taxon>
        <taxon>Streptophyta</taxon>
        <taxon>Embryophyta</taxon>
        <taxon>Tracheophyta</taxon>
        <taxon>Spermatophyta</taxon>
        <taxon>Magnoliopsida</taxon>
        <taxon>Ranunculales</taxon>
        <taxon>Circaeasteraceae</taxon>
        <taxon>Kingdonia</taxon>
    </lineage>
</organism>
<dbReference type="Proteomes" id="UP000541444">
    <property type="component" value="Unassembled WGS sequence"/>
</dbReference>
<keyword evidence="2" id="KW-1185">Reference proteome</keyword>
<evidence type="ECO:0000313" key="1">
    <source>
        <dbReference type="EMBL" id="KAF6176547.1"/>
    </source>
</evidence>
<accession>A0A7J7PAU7</accession>